<proteinExistence type="predicted"/>
<accession>A0A2P7R8E5</accession>
<dbReference type="Gene3D" id="1.10.260.40">
    <property type="entry name" value="lambda repressor-like DNA-binding domains"/>
    <property type="match status" value="1"/>
</dbReference>
<keyword evidence="1" id="KW-0805">Transcription regulation</keyword>
<dbReference type="SMART" id="SM00354">
    <property type="entry name" value="HTH_LACI"/>
    <property type="match status" value="1"/>
</dbReference>
<dbReference type="InterPro" id="IPR001761">
    <property type="entry name" value="Peripla_BP/Lac1_sug-bd_dom"/>
</dbReference>
<dbReference type="CDD" id="cd01392">
    <property type="entry name" value="HTH_LacI"/>
    <property type="match status" value="1"/>
</dbReference>
<dbReference type="RefSeq" id="WP_106729084.1">
    <property type="nucleotide sequence ID" value="NZ_PXYG01000002.1"/>
</dbReference>
<dbReference type="InterPro" id="IPR000843">
    <property type="entry name" value="HTH_LacI"/>
</dbReference>
<dbReference type="GO" id="GO:0003700">
    <property type="term" value="F:DNA-binding transcription factor activity"/>
    <property type="evidence" value="ECO:0007669"/>
    <property type="project" value="TreeGrafter"/>
</dbReference>
<evidence type="ECO:0000313" key="6">
    <source>
        <dbReference type="Proteomes" id="UP000240243"/>
    </source>
</evidence>
<evidence type="ECO:0000256" key="3">
    <source>
        <dbReference type="ARBA" id="ARBA00023163"/>
    </source>
</evidence>
<keyword evidence="6" id="KW-1185">Reference proteome</keyword>
<evidence type="ECO:0000313" key="5">
    <source>
        <dbReference type="EMBL" id="PSJ46469.1"/>
    </source>
</evidence>
<protein>
    <submittedName>
        <fullName evidence="5">GntR family transcriptional regulator</fullName>
    </submittedName>
</protein>
<dbReference type="OrthoDB" id="9798934at2"/>
<dbReference type="Gene3D" id="3.40.50.2300">
    <property type="match status" value="2"/>
</dbReference>
<feature type="domain" description="HTH lacI-type" evidence="4">
    <location>
        <begin position="1"/>
        <end position="56"/>
    </location>
</feature>
<dbReference type="AlphaFoldDB" id="A0A2P7R8E5"/>
<sequence>MTDLATVAKQAGVSRATAARAFSQPDLVRPETSQKVFAAARKLGFRPNHLGRQLRTQATHIIGVLIPSLDNPVFAEQLQAMEVAARERGYALLIATTDYDPEREADIVEELLRQRVDGLIMTVADAHENALLRQLDAENIPYLLVYNQLDTLDAPCVCVDNRQAMFDATRHLQQLGHRHIGMVAGPMLQSDRAKLRYQGYCQAMLAQRHVALPIIEMPQHTRSSFEVLAPWLDNDTPLTALLCSNDLLAISVIGDLQRAGLRVPDQVSVIGFDGIALGEQLCPSLCSVVQPRQAIGRAAVEGLLALMGGEQARLEKLPHQLRLGESVGPLPWPN</sequence>
<organism evidence="5 6">
    <name type="scientific">Zobellella endophytica</name>
    <dbReference type="NCBI Taxonomy" id="2116700"/>
    <lineage>
        <taxon>Bacteria</taxon>
        <taxon>Pseudomonadati</taxon>
        <taxon>Pseudomonadota</taxon>
        <taxon>Gammaproteobacteria</taxon>
        <taxon>Aeromonadales</taxon>
        <taxon>Aeromonadaceae</taxon>
        <taxon>Zobellella</taxon>
    </lineage>
</organism>
<keyword evidence="2" id="KW-0238">DNA-binding</keyword>
<dbReference type="InterPro" id="IPR028082">
    <property type="entry name" value="Peripla_BP_I"/>
</dbReference>
<dbReference type="PANTHER" id="PTHR30146">
    <property type="entry name" value="LACI-RELATED TRANSCRIPTIONAL REPRESSOR"/>
    <property type="match status" value="1"/>
</dbReference>
<name>A0A2P7R8E5_9GAMM</name>
<dbReference type="Proteomes" id="UP000240243">
    <property type="component" value="Unassembled WGS sequence"/>
</dbReference>
<evidence type="ECO:0000256" key="2">
    <source>
        <dbReference type="ARBA" id="ARBA00023125"/>
    </source>
</evidence>
<dbReference type="PROSITE" id="PS50932">
    <property type="entry name" value="HTH_LACI_2"/>
    <property type="match status" value="1"/>
</dbReference>
<comment type="caution">
    <text evidence="5">The sequence shown here is derived from an EMBL/GenBank/DDBJ whole genome shotgun (WGS) entry which is preliminary data.</text>
</comment>
<dbReference type="PANTHER" id="PTHR30146:SF138">
    <property type="entry name" value="TRANSCRIPTIONAL REGULATORY PROTEIN"/>
    <property type="match status" value="1"/>
</dbReference>
<dbReference type="GO" id="GO:0000976">
    <property type="term" value="F:transcription cis-regulatory region binding"/>
    <property type="evidence" value="ECO:0007669"/>
    <property type="project" value="TreeGrafter"/>
</dbReference>
<dbReference type="Pfam" id="PF00532">
    <property type="entry name" value="Peripla_BP_1"/>
    <property type="match status" value="1"/>
</dbReference>
<reference evidence="5 6" key="1">
    <citation type="submission" date="2018-03" db="EMBL/GenBank/DDBJ databases">
        <title>The draft genome of Zobellella sp. 59N8.</title>
        <authorList>
            <person name="Liu L."/>
            <person name="Li L."/>
            <person name="Zhang X."/>
            <person name="Liang L."/>
            <person name="Wang T."/>
        </authorList>
    </citation>
    <scope>NUCLEOTIDE SEQUENCE [LARGE SCALE GENOMIC DNA]</scope>
    <source>
        <strain evidence="5 6">59N8</strain>
    </source>
</reference>
<evidence type="ECO:0000259" key="4">
    <source>
        <dbReference type="PROSITE" id="PS50932"/>
    </source>
</evidence>
<keyword evidence="3" id="KW-0804">Transcription</keyword>
<dbReference type="SUPFAM" id="SSF53822">
    <property type="entry name" value="Periplasmic binding protein-like I"/>
    <property type="match status" value="1"/>
</dbReference>
<dbReference type="SUPFAM" id="SSF47413">
    <property type="entry name" value="lambda repressor-like DNA-binding domains"/>
    <property type="match status" value="1"/>
</dbReference>
<evidence type="ECO:0000256" key="1">
    <source>
        <dbReference type="ARBA" id="ARBA00023015"/>
    </source>
</evidence>
<gene>
    <name evidence="5" type="ORF">C7H85_07485</name>
</gene>
<dbReference type="InterPro" id="IPR010982">
    <property type="entry name" value="Lambda_DNA-bd_dom_sf"/>
</dbReference>
<dbReference type="EMBL" id="PXYG01000002">
    <property type="protein sequence ID" value="PSJ46469.1"/>
    <property type="molecule type" value="Genomic_DNA"/>
</dbReference>
<dbReference type="Pfam" id="PF00356">
    <property type="entry name" value="LacI"/>
    <property type="match status" value="1"/>
</dbReference>